<feature type="domain" description="Rhodanese" evidence="1">
    <location>
        <begin position="16"/>
        <end position="104"/>
    </location>
</feature>
<evidence type="ECO:0000313" key="3">
    <source>
        <dbReference type="Proteomes" id="UP000185678"/>
    </source>
</evidence>
<dbReference type="InterPro" id="IPR036873">
    <property type="entry name" value="Rhodanese-like_dom_sf"/>
</dbReference>
<dbReference type="Pfam" id="PF00581">
    <property type="entry name" value="Rhodanese"/>
    <property type="match status" value="1"/>
</dbReference>
<name>A0A1N7LYV5_9PROT</name>
<protein>
    <submittedName>
        <fullName evidence="2">Rhodanese-related sulfurtransferase</fullName>
    </submittedName>
</protein>
<keyword evidence="3" id="KW-1185">Reference proteome</keyword>
<dbReference type="OrthoDB" id="9807812at2"/>
<evidence type="ECO:0000259" key="1">
    <source>
        <dbReference type="PROSITE" id="PS50206"/>
    </source>
</evidence>
<dbReference type="RefSeq" id="WP_076400383.1">
    <property type="nucleotide sequence ID" value="NZ_FTOA01000003.1"/>
</dbReference>
<dbReference type="InterPro" id="IPR050229">
    <property type="entry name" value="GlpE_sulfurtransferase"/>
</dbReference>
<gene>
    <name evidence="2" type="ORF">SAMN05421779_103643</name>
</gene>
<dbReference type="SUPFAM" id="SSF52821">
    <property type="entry name" value="Rhodanese/Cell cycle control phosphatase"/>
    <property type="match status" value="1"/>
</dbReference>
<organism evidence="2 3">
    <name type="scientific">Insolitispirillum peregrinum</name>
    <dbReference type="NCBI Taxonomy" id="80876"/>
    <lineage>
        <taxon>Bacteria</taxon>
        <taxon>Pseudomonadati</taxon>
        <taxon>Pseudomonadota</taxon>
        <taxon>Alphaproteobacteria</taxon>
        <taxon>Rhodospirillales</taxon>
        <taxon>Novispirillaceae</taxon>
        <taxon>Insolitispirillum</taxon>
    </lineage>
</organism>
<dbReference type="STRING" id="80876.SAMN05421779_103643"/>
<dbReference type="PANTHER" id="PTHR43031">
    <property type="entry name" value="FAD-DEPENDENT OXIDOREDUCTASE"/>
    <property type="match status" value="1"/>
</dbReference>
<accession>A0A1N7LYV5</accession>
<reference evidence="2 3" key="1">
    <citation type="submission" date="2017-01" db="EMBL/GenBank/DDBJ databases">
        <authorList>
            <person name="Mah S.A."/>
            <person name="Swanson W.J."/>
            <person name="Moy G.W."/>
            <person name="Vacquier V.D."/>
        </authorList>
    </citation>
    <scope>NUCLEOTIDE SEQUENCE [LARGE SCALE GENOMIC DNA]</scope>
    <source>
        <strain evidence="2 3">DSM 11589</strain>
    </source>
</reference>
<dbReference type="PANTHER" id="PTHR43031:SF1">
    <property type="entry name" value="PYRIDINE NUCLEOTIDE-DISULPHIDE OXIDOREDUCTASE"/>
    <property type="match status" value="1"/>
</dbReference>
<proteinExistence type="predicted"/>
<dbReference type="EMBL" id="FTOA01000003">
    <property type="protein sequence ID" value="SIS79008.1"/>
    <property type="molecule type" value="Genomic_DNA"/>
</dbReference>
<dbReference type="Gene3D" id="3.40.250.10">
    <property type="entry name" value="Rhodanese-like domain"/>
    <property type="match status" value="1"/>
</dbReference>
<sequence>MSLPEISVTTLNEWLEKDDVLLIDVREQAEWDQARLPQALLLPLSSFDPLAIPDANGKPTVIMCRSGRRSADATQVAMMTGRTPVYNLTGGILAWQAAGLPMIGQAT</sequence>
<dbReference type="GO" id="GO:0016740">
    <property type="term" value="F:transferase activity"/>
    <property type="evidence" value="ECO:0007669"/>
    <property type="project" value="UniProtKB-KW"/>
</dbReference>
<dbReference type="AlphaFoldDB" id="A0A1N7LYV5"/>
<dbReference type="CDD" id="cd00158">
    <property type="entry name" value="RHOD"/>
    <property type="match status" value="1"/>
</dbReference>
<dbReference type="PROSITE" id="PS50206">
    <property type="entry name" value="RHODANESE_3"/>
    <property type="match status" value="1"/>
</dbReference>
<dbReference type="Proteomes" id="UP000185678">
    <property type="component" value="Unassembled WGS sequence"/>
</dbReference>
<dbReference type="InterPro" id="IPR001763">
    <property type="entry name" value="Rhodanese-like_dom"/>
</dbReference>
<dbReference type="SMART" id="SM00450">
    <property type="entry name" value="RHOD"/>
    <property type="match status" value="1"/>
</dbReference>
<keyword evidence="2" id="KW-0808">Transferase</keyword>
<evidence type="ECO:0000313" key="2">
    <source>
        <dbReference type="EMBL" id="SIS79008.1"/>
    </source>
</evidence>